<proteinExistence type="predicted"/>
<evidence type="ECO:0000313" key="2">
    <source>
        <dbReference type="EMBL" id="CAG9834682.1"/>
    </source>
</evidence>
<feature type="domain" description="NADP-dependent oxidoreductase" evidence="1">
    <location>
        <begin position="27"/>
        <end position="125"/>
    </location>
</feature>
<sequence>MSDSERRALPKVPNVKFNNGEIFPAHGLGTWKSKPGEVTQAVKDVLDIGYRHIDCAYVYGSKPEVGATLKGKLSDGRVKRKDIYITSKLWNSFHRPDLVEPAVRTTLKNLGLEYLDLYLIHWLFALKEDRDLFPVNADGSTAYSDGLPTRLKSIHT</sequence>
<dbReference type="PRINTS" id="PR00069">
    <property type="entry name" value="ALDKETRDTASE"/>
</dbReference>
<dbReference type="Proteomes" id="UP001153709">
    <property type="component" value="Chromosome 5"/>
</dbReference>
<accession>A0A9N9T3C6</accession>
<evidence type="ECO:0000313" key="3">
    <source>
        <dbReference type="Proteomes" id="UP001153709"/>
    </source>
</evidence>
<dbReference type="PANTHER" id="PTHR11732">
    <property type="entry name" value="ALDO/KETO REDUCTASE"/>
    <property type="match status" value="1"/>
</dbReference>
<name>A0A9N9T3C6_DIABA</name>
<dbReference type="InterPro" id="IPR020471">
    <property type="entry name" value="AKR"/>
</dbReference>
<dbReference type="OrthoDB" id="416253at2759"/>
<dbReference type="InterPro" id="IPR023210">
    <property type="entry name" value="NADP_OxRdtase_dom"/>
</dbReference>
<dbReference type="GO" id="GO:0016491">
    <property type="term" value="F:oxidoreductase activity"/>
    <property type="evidence" value="ECO:0007669"/>
    <property type="project" value="InterPro"/>
</dbReference>
<dbReference type="Pfam" id="PF00248">
    <property type="entry name" value="Aldo_ket_red"/>
    <property type="match status" value="1"/>
</dbReference>
<gene>
    <name evidence="2" type="ORF">DIABBA_LOCUS7967</name>
</gene>
<dbReference type="Gene3D" id="3.20.20.100">
    <property type="entry name" value="NADP-dependent oxidoreductase domain"/>
    <property type="match status" value="1"/>
</dbReference>
<evidence type="ECO:0000259" key="1">
    <source>
        <dbReference type="Pfam" id="PF00248"/>
    </source>
</evidence>
<dbReference type="EMBL" id="OU898280">
    <property type="protein sequence ID" value="CAG9834682.1"/>
    <property type="molecule type" value="Genomic_DNA"/>
</dbReference>
<reference evidence="2" key="1">
    <citation type="submission" date="2022-01" db="EMBL/GenBank/DDBJ databases">
        <authorList>
            <person name="King R."/>
        </authorList>
    </citation>
    <scope>NUCLEOTIDE SEQUENCE</scope>
</reference>
<dbReference type="AlphaFoldDB" id="A0A9N9T3C6"/>
<dbReference type="SUPFAM" id="SSF51430">
    <property type="entry name" value="NAD(P)-linked oxidoreductase"/>
    <property type="match status" value="1"/>
</dbReference>
<protein>
    <recommendedName>
        <fullName evidence="1">NADP-dependent oxidoreductase domain-containing protein</fullName>
    </recommendedName>
</protein>
<dbReference type="InterPro" id="IPR036812">
    <property type="entry name" value="NAD(P)_OxRdtase_dom_sf"/>
</dbReference>
<organism evidence="2 3">
    <name type="scientific">Diabrotica balteata</name>
    <name type="common">Banded cucumber beetle</name>
    <dbReference type="NCBI Taxonomy" id="107213"/>
    <lineage>
        <taxon>Eukaryota</taxon>
        <taxon>Metazoa</taxon>
        <taxon>Ecdysozoa</taxon>
        <taxon>Arthropoda</taxon>
        <taxon>Hexapoda</taxon>
        <taxon>Insecta</taxon>
        <taxon>Pterygota</taxon>
        <taxon>Neoptera</taxon>
        <taxon>Endopterygota</taxon>
        <taxon>Coleoptera</taxon>
        <taxon>Polyphaga</taxon>
        <taxon>Cucujiformia</taxon>
        <taxon>Chrysomeloidea</taxon>
        <taxon>Chrysomelidae</taxon>
        <taxon>Galerucinae</taxon>
        <taxon>Diabroticina</taxon>
        <taxon>Diabroticites</taxon>
        <taxon>Diabrotica</taxon>
    </lineage>
</organism>
<keyword evidence="3" id="KW-1185">Reference proteome</keyword>